<name>A0ABY4CEJ0_9BACL</name>
<protein>
    <recommendedName>
        <fullName evidence="3">Threonine transporter</fullName>
    </recommendedName>
</protein>
<organism evidence="1 2">
    <name type="scientific">Fodinisporobacter ferrooxydans</name>
    <dbReference type="NCBI Taxonomy" id="2901836"/>
    <lineage>
        <taxon>Bacteria</taxon>
        <taxon>Bacillati</taxon>
        <taxon>Bacillota</taxon>
        <taxon>Bacilli</taxon>
        <taxon>Bacillales</taxon>
        <taxon>Alicyclobacillaceae</taxon>
        <taxon>Fodinisporobacter</taxon>
    </lineage>
</organism>
<evidence type="ECO:0008006" key="3">
    <source>
        <dbReference type="Google" id="ProtNLM"/>
    </source>
</evidence>
<accession>A0ABY4CEJ0</accession>
<gene>
    <name evidence="1" type="ORF">LSG31_13515</name>
</gene>
<evidence type="ECO:0000313" key="1">
    <source>
        <dbReference type="EMBL" id="UOF88946.1"/>
    </source>
</evidence>
<sequence length="162" mass="18749">MNNFPIFNTPLELGLRCLYLLKVSYPSKCSLDRLILLDYLTIYTKDSKVSCDSLHPEYPLRTIELYGRRETIKKGILLMASRGLITIDCGESGFSYSANFDTDWFLESFSNKYSKKLLEKAALIEASFRELSDIELEEFVDTNIKSWGKEYTNFFPYKDGVL</sequence>
<reference evidence="1" key="1">
    <citation type="submission" date="2021-12" db="EMBL/GenBank/DDBJ databases">
        <title>Alicyclobacillaceae gen. nov., sp. nov., isolated from chalcocite enrichment system.</title>
        <authorList>
            <person name="Jiang Z."/>
        </authorList>
    </citation>
    <scope>NUCLEOTIDE SEQUENCE</scope>
    <source>
        <strain evidence="1">MYW30-H2</strain>
    </source>
</reference>
<dbReference type="InterPro" id="IPR046904">
    <property type="entry name" value="ABC-3C_MC2"/>
</dbReference>
<keyword evidence="2" id="KW-1185">Reference proteome</keyword>
<dbReference type="EMBL" id="CP089291">
    <property type="protein sequence ID" value="UOF88946.1"/>
    <property type="molecule type" value="Genomic_DNA"/>
</dbReference>
<evidence type="ECO:0000313" key="2">
    <source>
        <dbReference type="Proteomes" id="UP000830167"/>
    </source>
</evidence>
<dbReference type="RefSeq" id="WP_347435628.1">
    <property type="nucleotide sequence ID" value="NZ_CP089291.1"/>
</dbReference>
<dbReference type="Pfam" id="PF20288">
    <property type="entry name" value="MC2"/>
    <property type="match status" value="1"/>
</dbReference>
<proteinExistence type="predicted"/>
<dbReference type="Proteomes" id="UP000830167">
    <property type="component" value="Chromosome"/>
</dbReference>